<name>A5ILR2_THEP1</name>
<dbReference type="PANTHER" id="PTHR30531">
    <property type="entry name" value="FLAGELLAR BIOSYNTHETIC PROTEIN FLHB"/>
    <property type="match status" value="1"/>
</dbReference>
<dbReference type="Pfam" id="PF01312">
    <property type="entry name" value="Bac_export_2"/>
    <property type="match status" value="1"/>
</dbReference>
<organism evidence="1 2">
    <name type="scientific">Thermotoga petrophila (strain ATCC BAA-488 / DSM 13995 / JCM 10881 / RKU-1)</name>
    <dbReference type="NCBI Taxonomy" id="390874"/>
    <lineage>
        <taxon>Bacteria</taxon>
        <taxon>Thermotogati</taxon>
        <taxon>Thermotogota</taxon>
        <taxon>Thermotogae</taxon>
        <taxon>Thermotogales</taxon>
        <taxon>Thermotogaceae</taxon>
        <taxon>Thermotoga</taxon>
    </lineage>
</organism>
<dbReference type="Proteomes" id="UP000006558">
    <property type="component" value="Chromosome"/>
</dbReference>
<evidence type="ECO:0000313" key="2">
    <source>
        <dbReference type="Proteomes" id="UP000006558"/>
    </source>
</evidence>
<protein>
    <submittedName>
        <fullName evidence="1">FlhB domain protein</fullName>
    </submittedName>
</protein>
<reference evidence="2" key="1">
    <citation type="submission" date="2007-05" db="EMBL/GenBank/DDBJ databases">
        <title>Complete sequence of Thermotoga petrophila RKU-1.</title>
        <authorList>
            <consortium name="US DOE Joint Genome Institute"/>
            <person name="Copeland A."/>
            <person name="Lucas S."/>
            <person name="Lapidus A."/>
            <person name="Barry K."/>
            <person name="Glavina del Rio T."/>
            <person name="Dalin E."/>
            <person name="Tice H."/>
            <person name="Pitluck S."/>
            <person name="Sims D."/>
            <person name="Brettin T."/>
            <person name="Bruce D."/>
            <person name="Detter J.C."/>
            <person name="Han C."/>
            <person name="Tapia R."/>
            <person name="Schmutz J."/>
            <person name="Larimer F."/>
            <person name="Land M."/>
            <person name="Hauser L."/>
            <person name="Kyrpides N."/>
            <person name="Mikhailova N."/>
            <person name="Nelson K."/>
            <person name="Gogarten J.P."/>
            <person name="Noll K."/>
            <person name="Richardson P."/>
        </authorList>
    </citation>
    <scope>NUCLEOTIDE SEQUENCE [LARGE SCALE GENOMIC DNA]</scope>
    <source>
        <strain evidence="2">ATCC BAA-488 / DSM 13995 / JCM 10881 / RKU-1</strain>
    </source>
</reference>
<dbReference type="SUPFAM" id="SSF160544">
    <property type="entry name" value="EscU C-terminal domain-like"/>
    <property type="match status" value="1"/>
</dbReference>
<dbReference type="Gene3D" id="3.40.1690.10">
    <property type="entry name" value="secretion proteins EscU"/>
    <property type="match status" value="1"/>
</dbReference>
<dbReference type="InterPro" id="IPR029025">
    <property type="entry name" value="T3SS_substrate_exporter_C"/>
</dbReference>
<sequence length="86" mass="9894">MHTDEIKKAVALKYDPSRTSAPEVVAKGVGEVAERIIEVAKRYGIPIEERPDIIDDLLRLDLFSEIPEEMYLVIAEIYAFLKRYDK</sequence>
<dbReference type="InterPro" id="IPR004683">
    <property type="entry name" value="T3SS_FlhB-rel"/>
</dbReference>
<evidence type="ECO:0000313" key="1">
    <source>
        <dbReference type="EMBL" id="ABQ47135.1"/>
    </source>
</evidence>
<dbReference type="GO" id="GO:0009306">
    <property type="term" value="P:protein secretion"/>
    <property type="evidence" value="ECO:0007669"/>
    <property type="project" value="InterPro"/>
</dbReference>
<proteinExistence type="predicted"/>
<dbReference type="AlphaFoldDB" id="A5ILR2"/>
<dbReference type="HOGENOM" id="CLU_041013_4_2_0"/>
<accession>A5ILR2</accession>
<dbReference type="STRING" id="390874.Tpet_1121"/>
<dbReference type="eggNOG" id="COG2257">
    <property type="taxonomic scope" value="Bacteria"/>
</dbReference>
<dbReference type="EMBL" id="CP000702">
    <property type="protein sequence ID" value="ABQ47135.1"/>
    <property type="molecule type" value="Genomic_DNA"/>
</dbReference>
<dbReference type="GO" id="GO:0005886">
    <property type="term" value="C:plasma membrane"/>
    <property type="evidence" value="ECO:0007669"/>
    <property type="project" value="TreeGrafter"/>
</dbReference>
<dbReference type="RefSeq" id="WP_011943653.1">
    <property type="nucleotide sequence ID" value="NC_009486.1"/>
</dbReference>
<dbReference type="PANTHER" id="PTHR30531:SF12">
    <property type="entry name" value="FLAGELLAR BIOSYNTHETIC PROTEIN FLHB"/>
    <property type="match status" value="1"/>
</dbReference>
<dbReference type="KEGG" id="tpt:Tpet_1121"/>
<reference evidence="1 2" key="2">
    <citation type="journal article" date="2009" name="Proc. Natl. Acad. Sci. U.S.A.">
        <title>On the chimeric nature, thermophilic origin, and phylogenetic placement of the Thermotogales.</title>
        <authorList>
            <person name="Zhaxybayeva O."/>
            <person name="Swithers K.S."/>
            <person name="Lapierre P."/>
            <person name="Fournier G.P."/>
            <person name="Bickhart D.M."/>
            <person name="DeBoy R.T."/>
            <person name="Nelson K.E."/>
            <person name="Nesbo C.L."/>
            <person name="Doolittle W.F."/>
            <person name="Gogarten J.P."/>
            <person name="Noll K.M."/>
        </authorList>
    </citation>
    <scope>NUCLEOTIDE SEQUENCE [LARGE SCALE GENOMIC DNA]</scope>
    <source>
        <strain evidence="2">ATCC BAA-488 / DSM 13995 / JCM 10881 / RKU-1</strain>
    </source>
</reference>
<dbReference type="InterPro" id="IPR006135">
    <property type="entry name" value="T3SS_substrate_exporter"/>
</dbReference>
<dbReference type="NCBIfam" id="TIGR00789">
    <property type="entry name" value="flhB_rel"/>
    <property type="match status" value="1"/>
</dbReference>
<gene>
    <name evidence="1" type="ordered locus">Tpet_1121</name>
</gene>